<sequence>MARWAMVHVIEAVNTAASNSLTVHVARGSELFKSYKPVLTELYKRLDGVQQYQIFSVDSAKPGIAACKKGPNSDAEGQVFRCKIDGILTAKEKVV</sequence>
<dbReference type="EMBL" id="BSXT01007542">
    <property type="protein sequence ID" value="GMF63912.1"/>
    <property type="molecule type" value="Genomic_DNA"/>
</dbReference>
<organism evidence="1 2">
    <name type="scientific">Phytophthora fragariaefolia</name>
    <dbReference type="NCBI Taxonomy" id="1490495"/>
    <lineage>
        <taxon>Eukaryota</taxon>
        <taxon>Sar</taxon>
        <taxon>Stramenopiles</taxon>
        <taxon>Oomycota</taxon>
        <taxon>Peronosporomycetes</taxon>
        <taxon>Peronosporales</taxon>
        <taxon>Peronosporaceae</taxon>
        <taxon>Phytophthora</taxon>
    </lineage>
</organism>
<reference evidence="1" key="1">
    <citation type="submission" date="2023-04" db="EMBL/GenBank/DDBJ databases">
        <title>Phytophthora fragariaefolia NBRC 109709.</title>
        <authorList>
            <person name="Ichikawa N."/>
            <person name="Sato H."/>
            <person name="Tonouchi N."/>
        </authorList>
    </citation>
    <scope>NUCLEOTIDE SEQUENCE</scope>
    <source>
        <strain evidence="1">NBRC 109709</strain>
    </source>
</reference>
<dbReference type="OrthoDB" id="111404at2759"/>
<gene>
    <name evidence="1" type="ORF">Pfra01_002789100</name>
</gene>
<name>A0A9W6YGV6_9STRA</name>
<keyword evidence="2" id="KW-1185">Reference proteome</keyword>
<proteinExistence type="predicted"/>
<dbReference type="PANTHER" id="PTHR34415">
    <property type="entry name" value="INTEGRASE CATALYTIC DOMAIN-CONTAINING PROTEIN"/>
    <property type="match status" value="1"/>
</dbReference>
<protein>
    <submittedName>
        <fullName evidence="1">Unnamed protein product</fullName>
    </submittedName>
</protein>
<dbReference type="PANTHER" id="PTHR34415:SF1">
    <property type="entry name" value="INTEGRASE CATALYTIC DOMAIN-CONTAINING PROTEIN"/>
    <property type="match status" value="1"/>
</dbReference>
<evidence type="ECO:0000313" key="2">
    <source>
        <dbReference type="Proteomes" id="UP001165121"/>
    </source>
</evidence>
<comment type="caution">
    <text evidence="1">The sequence shown here is derived from an EMBL/GenBank/DDBJ whole genome shotgun (WGS) entry which is preliminary data.</text>
</comment>
<dbReference type="AlphaFoldDB" id="A0A9W6YGV6"/>
<dbReference type="Proteomes" id="UP001165121">
    <property type="component" value="Unassembled WGS sequence"/>
</dbReference>
<accession>A0A9W6YGV6</accession>
<evidence type="ECO:0000313" key="1">
    <source>
        <dbReference type="EMBL" id="GMF63912.1"/>
    </source>
</evidence>